<keyword evidence="2 7" id="KW-0812">Transmembrane</keyword>
<organism evidence="9 10">
    <name type="scientific">Lophiostoma macrostomum CBS 122681</name>
    <dbReference type="NCBI Taxonomy" id="1314788"/>
    <lineage>
        <taxon>Eukaryota</taxon>
        <taxon>Fungi</taxon>
        <taxon>Dikarya</taxon>
        <taxon>Ascomycota</taxon>
        <taxon>Pezizomycotina</taxon>
        <taxon>Dothideomycetes</taxon>
        <taxon>Pleosporomycetidae</taxon>
        <taxon>Pleosporales</taxon>
        <taxon>Lophiostomataceae</taxon>
        <taxon>Lophiostoma</taxon>
    </lineage>
</organism>
<evidence type="ECO:0000256" key="2">
    <source>
        <dbReference type="ARBA" id="ARBA00022692"/>
    </source>
</evidence>
<name>A0A6A6SSF6_9PLEO</name>
<evidence type="ECO:0000256" key="3">
    <source>
        <dbReference type="ARBA" id="ARBA00022989"/>
    </source>
</evidence>
<evidence type="ECO:0000259" key="8">
    <source>
        <dbReference type="Pfam" id="PF20684"/>
    </source>
</evidence>
<feature type="transmembrane region" description="Helical" evidence="7">
    <location>
        <begin position="68"/>
        <end position="89"/>
    </location>
</feature>
<evidence type="ECO:0000313" key="10">
    <source>
        <dbReference type="Proteomes" id="UP000799324"/>
    </source>
</evidence>
<feature type="transmembrane region" description="Helical" evidence="7">
    <location>
        <begin position="148"/>
        <end position="169"/>
    </location>
</feature>
<keyword evidence="3 7" id="KW-1133">Transmembrane helix</keyword>
<evidence type="ECO:0000256" key="5">
    <source>
        <dbReference type="ARBA" id="ARBA00038359"/>
    </source>
</evidence>
<dbReference type="EMBL" id="MU004472">
    <property type="protein sequence ID" value="KAF2649967.1"/>
    <property type="molecule type" value="Genomic_DNA"/>
</dbReference>
<keyword evidence="4 7" id="KW-0472">Membrane</keyword>
<evidence type="ECO:0000256" key="7">
    <source>
        <dbReference type="SAM" id="Phobius"/>
    </source>
</evidence>
<dbReference type="PANTHER" id="PTHR33048:SF160">
    <property type="entry name" value="SAT4 FAMILY MEMBRANE PROTEIN"/>
    <property type="match status" value="1"/>
</dbReference>
<feature type="domain" description="Rhodopsin" evidence="8">
    <location>
        <begin position="52"/>
        <end position="289"/>
    </location>
</feature>
<evidence type="ECO:0000313" key="9">
    <source>
        <dbReference type="EMBL" id="KAF2649967.1"/>
    </source>
</evidence>
<dbReference type="GO" id="GO:0016020">
    <property type="term" value="C:membrane"/>
    <property type="evidence" value="ECO:0007669"/>
    <property type="project" value="UniProtKB-SubCell"/>
</dbReference>
<sequence>MPPLPTLDPNTIPALQPPLGSVSNLINPPTHRGAVIAAVVLFMVTTTPAVIARMCTRVLVHGSVQWDDWTMVIALVGLYASSALVLEALDYGLATDEWNVSKAHVHRFGELIHDIEVVARISIFFVKLSILLLYIRYFCPPQMGRTKIYWSSVVVIVFNFLYCIALVLTVTLQCAGKHAETGQTCINSYALLLGASIINVSTDVVMLIIPIAAFWNLQMPLRRKLGLWAVFSVAGLAVASSVARLAYQIHQAKTENQTALFSNVLPLALAEHSIGMIAGCMPTFPALFRYIRRRRTEPPASEPPKARWIPALSDSFRKRNRHPMRRAPGDTELLMTRTWELGTNTGSMGRSSAGGDGVKGGIPPTPVQAPKTFRSERHKNCTISQPVIIASLATKGDIHGNDPGTRH</sequence>
<evidence type="ECO:0000256" key="4">
    <source>
        <dbReference type="ARBA" id="ARBA00023136"/>
    </source>
</evidence>
<dbReference type="InterPro" id="IPR052337">
    <property type="entry name" value="SAT4-like"/>
</dbReference>
<proteinExistence type="inferred from homology"/>
<reference evidence="9" key="1">
    <citation type="journal article" date="2020" name="Stud. Mycol.">
        <title>101 Dothideomycetes genomes: a test case for predicting lifestyles and emergence of pathogens.</title>
        <authorList>
            <person name="Haridas S."/>
            <person name="Albert R."/>
            <person name="Binder M."/>
            <person name="Bloem J."/>
            <person name="Labutti K."/>
            <person name="Salamov A."/>
            <person name="Andreopoulos B."/>
            <person name="Baker S."/>
            <person name="Barry K."/>
            <person name="Bills G."/>
            <person name="Bluhm B."/>
            <person name="Cannon C."/>
            <person name="Castanera R."/>
            <person name="Culley D."/>
            <person name="Daum C."/>
            <person name="Ezra D."/>
            <person name="Gonzalez J."/>
            <person name="Henrissat B."/>
            <person name="Kuo A."/>
            <person name="Liang C."/>
            <person name="Lipzen A."/>
            <person name="Lutzoni F."/>
            <person name="Magnuson J."/>
            <person name="Mondo S."/>
            <person name="Nolan M."/>
            <person name="Ohm R."/>
            <person name="Pangilinan J."/>
            <person name="Park H.-J."/>
            <person name="Ramirez L."/>
            <person name="Alfaro M."/>
            <person name="Sun H."/>
            <person name="Tritt A."/>
            <person name="Yoshinaga Y."/>
            <person name="Zwiers L.-H."/>
            <person name="Turgeon B."/>
            <person name="Goodwin S."/>
            <person name="Spatafora J."/>
            <person name="Crous P."/>
            <person name="Grigoriev I."/>
        </authorList>
    </citation>
    <scope>NUCLEOTIDE SEQUENCE</scope>
    <source>
        <strain evidence="9">CBS 122681</strain>
    </source>
</reference>
<dbReference type="OrthoDB" id="444631at2759"/>
<comment type="subcellular location">
    <subcellularLocation>
        <location evidence="1">Membrane</location>
        <topology evidence="1">Multi-pass membrane protein</topology>
    </subcellularLocation>
</comment>
<evidence type="ECO:0000256" key="6">
    <source>
        <dbReference type="SAM" id="MobiDB-lite"/>
    </source>
</evidence>
<protein>
    <recommendedName>
        <fullName evidence="8">Rhodopsin domain-containing protein</fullName>
    </recommendedName>
</protein>
<dbReference type="AlphaFoldDB" id="A0A6A6SSF6"/>
<gene>
    <name evidence="9" type="ORF">K491DRAFT_697686</name>
</gene>
<dbReference type="PANTHER" id="PTHR33048">
    <property type="entry name" value="PTH11-LIKE INTEGRAL MEMBRANE PROTEIN (AFU_ORTHOLOGUE AFUA_5G11245)"/>
    <property type="match status" value="1"/>
</dbReference>
<feature type="transmembrane region" description="Helical" evidence="7">
    <location>
        <begin position="189"/>
        <end position="215"/>
    </location>
</feature>
<feature type="region of interest" description="Disordered" evidence="6">
    <location>
        <begin position="344"/>
        <end position="370"/>
    </location>
</feature>
<feature type="transmembrane region" description="Helical" evidence="7">
    <location>
        <begin position="117"/>
        <end position="136"/>
    </location>
</feature>
<evidence type="ECO:0000256" key="1">
    <source>
        <dbReference type="ARBA" id="ARBA00004141"/>
    </source>
</evidence>
<feature type="transmembrane region" description="Helical" evidence="7">
    <location>
        <begin position="267"/>
        <end position="288"/>
    </location>
</feature>
<keyword evidence="10" id="KW-1185">Reference proteome</keyword>
<dbReference type="Pfam" id="PF20684">
    <property type="entry name" value="Fung_rhodopsin"/>
    <property type="match status" value="1"/>
</dbReference>
<accession>A0A6A6SSF6</accession>
<dbReference type="Proteomes" id="UP000799324">
    <property type="component" value="Unassembled WGS sequence"/>
</dbReference>
<feature type="transmembrane region" description="Helical" evidence="7">
    <location>
        <begin position="34"/>
        <end position="56"/>
    </location>
</feature>
<feature type="transmembrane region" description="Helical" evidence="7">
    <location>
        <begin position="227"/>
        <end position="247"/>
    </location>
</feature>
<dbReference type="InterPro" id="IPR049326">
    <property type="entry name" value="Rhodopsin_dom_fungi"/>
</dbReference>
<comment type="similarity">
    <text evidence="5">Belongs to the SAT4 family.</text>
</comment>